<accession>A0ABP8YG94</accession>
<keyword evidence="1" id="KW-0472">Membrane</keyword>
<keyword evidence="3" id="KW-1185">Reference proteome</keyword>
<keyword evidence="1" id="KW-1133">Transmembrane helix</keyword>
<reference evidence="3" key="1">
    <citation type="journal article" date="2019" name="Int. J. Syst. Evol. Microbiol.">
        <title>The Global Catalogue of Microorganisms (GCM) 10K type strain sequencing project: providing services to taxonomists for standard genome sequencing and annotation.</title>
        <authorList>
            <consortium name="The Broad Institute Genomics Platform"/>
            <consortium name="The Broad Institute Genome Sequencing Center for Infectious Disease"/>
            <person name="Wu L."/>
            <person name="Ma J."/>
        </authorList>
    </citation>
    <scope>NUCLEOTIDE SEQUENCE [LARGE SCALE GENOMIC DNA]</scope>
    <source>
        <strain evidence="3">JCM 18063</strain>
    </source>
</reference>
<dbReference type="RefSeq" id="WP_172149510.1">
    <property type="nucleotide sequence ID" value="NZ_BAABID010000008.1"/>
</dbReference>
<comment type="caution">
    <text evidence="2">The sequence shown here is derived from an EMBL/GenBank/DDBJ whole genome shotgun (WGS) entry which is preliminary data.</text>
</comment>
<keyword evidence="1" id="KW-0812">Transmembrane</keyword>
<dbReference type="EMBL" id="BAABID010000008">
    <property type="protein sequence ID" value="GAA4726745.1"/>
    <property type="molecule type" value="Genomic_DNA"/>
</dbReference>
<proteinExistence type="predicted"/>
<evidence type="ECO:0000256" key="1">
    <source>
        <dbReference type="SAM" id="Phobius"/>
    </source>
</evidence>
<gene>
    <name evidence="2" type="ORF">GCM10023216_16810</name>
</gene>
<protein>
    <submittedName>
        <fullName evidence="2">Uncharacterized protein</fullName>
    </submittedName>
</protein>
<evidence type="ECO:0000313" key="3">
    <source>
        <dbReference type="Proteomes" id="UP001500956"/>
    </source>
</evidence>
<dbReference type="Proteomes" id="UP001500956">
    <property type="component" value="Unassembled WGS sequence"/>
</dbReference>
<name>A0ABP8YG94_9MICO</name>
<evidence type="ECO:0000313" key="2">
    <source>
        <dbReference type="EMBL" id="GAA4726745.1"/>
    </source>
</evidence>
<organism evidence="2 3">
    <name type="scientific">Isoptericola chiayiensis</name>
    <dbReference type="NCBI Taxonomy" id="579446"/>
    <lineage>
        <taxon>Bacteria</taxon>
        <taxon>Bacillati</taxon>
        <taxon>Actinomycetota</taxon>
        <taxon>Actinomycetes</taxon>
        <taxon>Micrococcales</taxon>
        <taxon>Promicromonosporaceae</taxon>
        <taxon>Isoptericola</taxon>
    </lineage>
</organism>
<sequence length="149" mass="14649">MTSSAPGPAGPRPLLRALLLGAGVALLVAALVLLVVSHQPSASSVSAGHLHGSAGGVVHAAPEHAAPILGDVAAHTHESPAEDHDHGTLVVCTLLAAAALLALVALRARAVTSPAQDARAAGRRLVGALVATTRSVAPPDLLALGISRT</sequence>
<feature type="transmembrane region" description="Helical" evidence="1">
    <location>
        <begin position="87"/>
        <end position="106"/>
    </location>
</feature>